<reference evidence="8" key="1">
    <citation type="submission" date="2018-05" db="EMBL/GenBank/DDBJ databases">
        <authorList>
            <person name="Lanie J.A."/>
            <person name="Ng W.-L."/>
            <person name="Kazmierczak K.M."/>
            <person name="Andrzejewski T.M."/>
            <person name="Davidsen T.M."/>
            <person name="Wayne K.J."/>
            <person name="Tettelin H."/>
            <person name="Glass J.I."/>
            <person name="Rusch D."/>
            <person name="Podicherti R."/>
            <person name="Tsui H.-C.T."/>
            <person name="Winkler M.E."/>
        </authorList>
    </citation>
    <scope>NUCLEOTIDE SEQUENCE</scope>
</reference>
<sequence length="58" mass="6453">MVRSTSNFSLDLGADSLDTTELVMALEDEFVIEISDLEAMDIVTVEQATEFIKERLNG</sequence>
<evidence type="ECO:0000259" key="7">
    <source>
        <dbReference type="PROSITE" id="PS50075"/>
    </source>
</evidence>
<dbReference type="EMBL" id="UINC01003514">
    <property type="protein sequence ID" value="SVA06991.1"/>
    <property type="molecule type" value="Genomic_DNA"/>
</dbReference>
<keyword evidence="1" id="KW-0596">Phosphopantetheine</keyword>
<feature type="domain" description="Carrier" evidence="7">
    <location>
        <begin position="1"/>
        <end position="56"/>
    </location>
</feature>
<dbReference type="GO" id="GO:0009245">
    <property type="term" value="P:lipid A biosynthetic process"/>
    <property type="evidence" value="ECO:0007669"/>
    <property type="project" value="TreeGrafter"/>
</dbReference>
<gene>
    <name evidence="8" type="ORF">METZ01_LOCUS59845</name>
</gene>
<dbReference type="AlphaFoldDB" id="A0A381SUL1"/>
<dbReference type="InterPro" id="IPR003231">
    <property type="entry name" value="ACP"/>
</dbReference>
<evidence type="ECO:0000313" key="8">
    <source>
        <dbReference type="EMBL" id="SVA06991.1"/>
    </source>
</evidence>
<keyword evidence="5" id="KW-0443">Lipid metabolism</keyword>
<evidence type="ECO:0000256" key="6">
    <source>
        <dbReference type="ARBA" id="ARBA00023160"/>
    </source>
</evidence>
<keyword evidence="4" id="KW-0276">Fatty acid metabolism</keyword>
<keyword evidence="3" id="KW-0597">Phosphoprotein</keyword>
<accession>A0A381SUL1</accession>
<dbReference type="Gene3D" id="1.10.1200.10">
    <property type="entry name" value="ACP-like"/>
    <property type="match status" value="1"/>
</dbReference>
<proteinExistence type="predicted"/>
<dbReference type="SUPFAM" id="SSF47336">
    <property type="entry name" value="ACP-like"/>
    <property type="match status" value="1"/>
</dbReference>
<keyword evidence="2" id="KW-0444">Lipid biosynthesis</keyword>
<dbReference type="GO" id="GO:0000036">
    <property type="term" value="F:acyl carrier activity"/>
    <property type="evidence" value="ECO:0007669"/>
    <property type="project" value="TreeGrafter"/>
</dbReference>
<dbReference type="InterPro" id="IPR009081">
    <property type="entry name" value="PP-bd_ACP"/>
</dbReference>
<dbReference type="InterPro" id="IPR006162">
    <property type="entry name" value="Ppantetheine_attach_site"/>
</dbReference>
<dbReference type="Pfam" id="PF00550">
    <property type="entry name" value="PP-binding"/>
    <property type="match status" value="1"/>
</dbReference>
<dbReference type="PROSITE" id="PS50075">
    <property type="entry name" value="CARRIER"/>
    <property type="match status" value="1"/>
</dbReference>
<dbReference type="PROSITE" id="PS00012">
    <property type="entry name" value="PHOSPHOPANTETHEINE"/>
    <property type="match status" value="1"/>
</dbReference>
<evidence type="ECO:0000256" key="3">
    <source>
        <dbReference type="ARBA" id="ARBA00022553"/>
    </source>
</evidence>
<protein>
    <recommendedName>
        <fullName evidence="7">Carrier domain-containing protein</fullName>
    </recommendedName>
</protein>
<evidence type="ECO:0000256" key="1">
    <source>
        <dbReference type="ARBA" id="ARBA00022450"/>
    </source>
</evidence>
<dbReference type="GO" id="GO:0000035">
    <property type="term" value="F:acyl binding"/>
    <property type="evidence" value="ECO:0007669"/>
    <property type="project" value="TreeGrafter"/>
</dbReference>
<evidence type="ECO:0000256" key="2">
    <source>
        <dbReference type="ARBA" id="ARBA00022516"/>
    </source>
</evidence>
<keyword evidence="6" id="KW-0275">Fatty acid biosynthesis</keyword>
<organism evidence="8">
    <name type="scientific">marine metagenome</name>
    <dbReference type="NCBI Taxonomy" id="408172"/>
    <lineage>
        <taxon>unclassified sequences</taxon>
        <taxon>metagenomes</taxon>
        <taxon>ecological metagenomes</taxon>
    </lineage>
</organism>
<dbReference type="GO" id="GO:0016020">
    <property type="term" value="C:membrane"/>
    <property type="evidence" value="ECO:0007669"/>
    <property type="project" value="GOC"/>
</dbReference>
<dbReference type="GO" id="GO:0005829">
    <property type="term" value="C:cytosol"/>
    <property type="evidence" value="ECO:0007669"/>
    <property type="project" value="TreeGrafter"/>
</dbReference>
<dbReference type="InterPro" id="IPR036736">
    <property type="entry name" value="ACP-like_sf"/>
</dbReference>
<evidence type="ECO:0000256" key="5">
    <source>
        <dbReference type="ARBA" id="ARBA00023098"/>
    </source>
</evidence>
<dbReference type="PANTHER" id="PTHR20863:SF76">
    <property type="entry name" value="CARRIER DOMAIN-CONTAINING PROTEIN"/>
    <property type="match status" value="1"/>
</dbReference>
<name>A0A381SUL1_9ZZZZ</name>
<evidence type="ECO:0000256" key="4">
    <source>
        <dbReference type="ARBA" id="ARBA00022832"/>
    </source>
</evidence>
<dbReference type="PANTHER" id="PTHR20863">
    <property type="entry name" value="ACYL CARRIER PROTEIN"/>
    <property type="match status" value="1"/>
</dbReference>